<gene>
    <name evidence="3" type="ORF">FIE12Z_12183</name>
</gene>
<dbReference type="Pfam" id="PF04183">
    <property type="entry name" value="IucA_IucC"/>
    <property type="match status" value="1"/>
</dbReference>
<dbReference type="GO" id="GO:0019290">
    <property type="term" value="P:siderophore biosynthetic process"/>
    <property type="evidence" value="ECO:0007669"/>
    <property type="project" value="InterPro"/>
</dbReference>
<organism evidence="3 4">
    <name type="scientific">Fusarium flagelliforme</name>
    <dbReference type="NCBI Taxonomy" id="2675880"/>
    <lineage>
        <taxon>Eukaryota</taxon>
        <taxon>Fungi</taxon>
        <taxon>Dikarya</taxon>
        <taxon>Ascomycota</taxon>
        <taxon>Pezizomycotina</taxon>
        <taxon>Sordariomycetes</taxon>
        <taxon>Hypocreomycetidae</taxon>
        <taxon>Hypocreales</taxon>
        <taxon>Nectriaceae</taxon>
        <taxon>Fusarium</taxon>
        <taxon>Fusarium incarnatum-equiseti species complex</taxon>
    </lineage>
</organism>
<accession>A0A395M6R5</accession>
<dbReference type="GO" id="GO:0016881">
    <property type="term" value="F:acid-amino acid ligase activity"/>
    <property type="evidence" value="ECO:0007669"/>
    <property type="project" value="UniProtKB-ARBA"/>
</dbReference>
<comment type="caution">
    <text evidence="3">The sequence shown here is derived from an EMBL/GenBank/DDBJ whole genome shotgun (WGS) entry which is preliminary data.</text>
</comment>
<evidence type="ECO:0000259" key="1">
    <source>
        <dbReference type="Pfam" id="PF04183"/>
    </source>
</evidence>
<keyword evidence="4" id="KW-1185">Reference proteome</keyword>
<name>A0A395M6R5_9HYPO</name>
<dbReference type="PANTHER" id="PTHR34384">
    <property type="entry name" value="L-2,3-DIAMINOPROPANOATE--CITRATE LIGASE"/>
    <property type="match status" value="1"/>
</dbReference>
<feature type="domain" description="Aerobactin siderophore biosynthesis IucA/IucC-like C-terminal" evidence="2">
    <location>
        <begin position="380"/>
        <end position="523"/>
    </location>
</feature>
<dbReference type="EMBL" id="PXXK01000537">
    <property type="protein sequence ID" value="RFN43581.1"/>
    <property type="molecule type" value="Genomic_DNA"/>
</dbReference>
<dbReference type="Pfam" id="PF06276">
    <property type="entry name" value="FhuF"/>
    <property type="match status" value="1"/>
</dbReference>
<feature type="domain" description="Aerobactin siderophore biosynthesis IucA/IucC N-terminal" evidence="1">
    <location>
        <begin position="245"/>
        <end position="355"/>
    </location>
</feature>
<protein>
    <submittedName>
        <fullName evidence="3">Aerobactin siderophore biosynthesis, iuca/iucc</fullName>
    </submittedName>
</protein>
<sequence>MPTTDFRSLAKGETTKRLIAQLIHEKLVSLSFIDGIDQQRAWITGPGDGNRWITLPISGTFSLSKHLRPNDLEVPVILHYDDREETEDDPGSIFEFVSSWFDCDDKTKKDMILELRNSSEMLEGWMKLGSDTPILNINSSFLDWERCVVTGHPAHPFHRTCFANDLLSPVTPDDISSLLNPGLSFVAVIRSSVRLYGPFDKSMEPLLNLMGVLSPYDQSECTVVPCLEKHLPALLHFFPSAKLIKTVTDRTVAQAAIRTVSVPGYTYDLKLSLACIITSALRVLPCWSAEAAPLMTRLLKKLIPQDLWLFSEISAVTGSQEDTSEARYITCILRENLELRAVDNNESLVLAAALLERPQGGSRTYAEMLFGLKTPEDKLTWFRRYVRKLLELALEPLVRHGVGFEFHAQNAVVRICRRTKSIRGFAIRDLAGVKLHGPTLQDQGFDLTSLEATTTLNVHEAWDRVHHALVQNHIGYLLDSLGIESHGWQVVSFELDRVLQGDAHSVQQRIYRHFVKETMPFKSFIMMRIRASFKTSFAIVDQQIPNVLWKNSPWLRQISLAATKSANALVQPEKSSSQTRCMEAEAMSQALLQNTQQHGRLPGLTKRLNPHPFLLPADFISELKAFHEALALSLDNIIERWWKDEEADFPNRMPFEPHVESLLRWVAKGSEEGHMKPYKGNQGNLRPDILIRDTEGYRRPQFKVCEINGRFPISFLHYASMAYQALSNAPWNDSSIKPATDYNDILGSLFQLFDPTAPIHFVGESSDFPPDSPLFGLVEERTGIRPRSVRPLSLKVVPCSEPWTGYDLYCEIDQQGEHSNNSDLINIDGQRMEKVHQIGLQLYDFELFALDPDMIREIAKRSVNDIRSVFIAHDKRILGIIHQELYGLVHKYKVISEDQKRILENSIIPTIIPGSPELQVVIENARQDPSIKDQFIMKPFRLARGSGIRLGKNVSFEEWQSTLQSMRQAAIDSSLNQYLLQPLLPLQTVECFWNEERQVRKSRMVGAYFSVNGRFVGLGSWRVAGVSEDVISASTRDTTCVLSAVYNPK</sequence>
<evidence type="ECO:0000259" key="2">
    <source>
        <dbReference type="Pfam" id="PF06276"/>
    </source>
</evidence>
<dbReference type="PANTHER" id="PTHR34384:SF5">
    <property type="entry name" value="L-2,3-DIAMINOPROPANOATE--CITRATE LIGASE"/>
    <property type="match status" value="1"/>
</dbReference>
<dbReference type="AlphaFoldDB" id="A0A395M6R5"/>
<reference evidence="3 4" key="1">
    <citation type="journal article" date="2018" name="PLoS Pathog.">
        <title>Evolution of structural diversity of trichothecenes, a family of toxins produced by plant pathogenic and entomopathogenic fungi.</title>
        <authorList>
            <person name="Proctor R.H."/>
            <person name="McCormick S.P."/>
            <person name="Kim H.S."/>
            <person name="Cardoza R.E."/>
            <person name="Stanley A.M."/>
            <person name="Lindo L."/>
            <person name="Kelly A."/>
            <person name="Brown D.W."/>
            <person name="Lee T."/>
            <person name="Vaughan M.M."/>
            <person name="Alexander N.J."/>
            <person name="Busman M."/>
            <person name="Gutierrez S."/>
        </authorList>
    </citation>
    <scope>NUCLEOTIDE SEQUENCE [LARGE SCALE GENOMIC DNA]</scope>
    <source>
        <strain evidence="3 4">NRRL 13405</strain>
    </source>
</reference>
<dbReference type="InterPro" id="IPR037455">
    <property type="entry name" value="LucA/IucC-like"/>
</dbReference>
<dbReference type="InterPro" id="IPR007310">
    <property type="entry name" value="Aerobactin_biosyn_IucA/IucC_N"/>
</dbReference>
<dbReference type="STRING" id="2594813.A0A395M6R5"/>
<dbReference type="InterPro" id="IPR022770">
    <property type="entry name" value="IucA/IucC-like_C"/>
</dbReference>
<dbReference type="SUPFAM" id="SSF56059">
    <property type="entry name" value="Glutathione synthetase ATP-binding domain-like"/>
    <property type="match status" value="1"/>
</dbReference>
<evidence type="ECO:0000313" key="3">
    <source>
        <dbReference type="EMBL" id="RFN43581.1"/>
    </source>
</evidence>
<evidence type="ECO:0000313" key="4">
    <source>
        <dbReference type="Proteomes" id="UP000265631"/>
    </source>
</evidence>
<dbReference type="Proteomes" id="UP000265631">
    <property type="component" value="Unassembled WGS sequence"/>
</dbReference>
<proteinExistence type="predicted"/>
<dbReference type="Gene3D" id="1.10.510.40">
    <property type="match status" value="1"/>
</dbReference>